<organism evidence="1 2">
    <name type="scientific">Hymenobacter glacieicola</name>
    <dbReference type="NCBI Taxonomy" id="1562124"/>
    <lineage>
        <taxon>Bacteria</taxon>
        <taxon>Pseudomonadati</taxon>
        <taxon>Bacteroidota</taxon>
        <taxon>Cytophagia</taxon>
        <taxon>Cytophagales</taxon>
        <taxon>Hymenobacteraceae</taxon>
        <taxon>Hymenobacter</taxon>
    </lineage>
</organism>
<dbReference type="Proteomes" id="UP000601361">
    <property type="component" value="Unassembled WGS sequence"/>
</dbReference>
<keyword evidence="2" id="KW-1185">Reference proteome</keyword>
<evidence type="ECO:0008006" key="3">
    <source>
        <dbReference type="Google" id="ProtNLM"/>
    </source>
</evidence>
<gene>
    <name evidence="1" type="ORF">GCM10011378_40620</name>
</gene>
<accession>A0ABQ1X830</accession>
<evidence type="ECO:0000313" key="1">
    <source>
        <dbReference type="EMBL" id="GGG60488.1"/>
    </source>
</evidence>
<proteinExistence type="predicted"/>
<reference evidence="2" key="1">
    <citation type="journal article" date="2019" name="Int. J. Syst. Evol. Microbiol.">
        <title>The Global Catalogue of Microorganisms (GCM) 10K type strain sequencing project: providing services to taxonomists for standard genome sequencing and annotation.</title>
        <authorList>
            <consortium name="The Broad Institute Genomics Platform"/>
            <consortium name="The Broad Institute Genome Sequencing Center for Infectious Disease"/>
            <person name="Wu L."/>
            <person name="Ma J."/>
        </authorList>
    </citation>
    <scope>NUCLEOTIDE SEQUENCE [LARGE SCALE GENOMIC DNA]</scope>
    <source>
        <strain evidence="2">CGMCC 1.12990</strain>
    </source>
</reference>
<dbReference type="EMBL" id="BMGS01000015">
    <property type="protein sequence ID" value="GGG60488.1"/>
    <property type="molecule type" value="Genomic_DNA"/>
</dbReference>
<protein>
    <recommendedName>
        <fullName evidence="3">SH3b domain-containing protein</fullName>
    </recommendedName>
</protein>
<evidence type="ECO:0000313" key="2">
    <source>
        <dbReference type="Proteomes" id="UP000601361"/>
    </source>
</evidence>
<name>A0ABQ1X830_9BACT</name>
<sequence>MTLSFYKVLPLEANLRATPRLLPTNVLTQLQQGQLVQRLPAAVNQPSGWLHVRVEGMGGSGPVEGFVKAFLLQKAPSVLPPSAAVLPAVTVPPARLIPPGPVTRTQTEGRAFSLQEAGQPGRPGPTAADKVRQLTRILEFLDVEHSVRYRPGKGLTYCNIYAHDYCHLAGAYLPRVWWRPTALAQLLAGTPVSAQYGTTVVELNANSLYNWLEECGSIFGWRRTFSTTELQAGANAGQVALICGQRTELNQPGHICAVVPELPRYPAARHGTEVTIPLQSQAGARNFRYGGYAWWKGRQFARFGFWLHD</sequence>
<comment type="caution">
    <text evidence="1">The sequence shown here is derived from an EMBL/GenBank/DDBJ whole genome shotgun (WGS) entry which is preliminary data.</text>
</comment>
<dbReference type="Gene3D" id="3.90.1720.10">
    <property type="entry name" value="endopeptidase domain like (from Nostoc punctiforme)"/>
    <property type="match status" value="1"/>
</dbReference>